<organism evidence="1">
    <name type="scientific">Anisakis simplex</name>
    <name type="common">Herring worm</name>
    <dbReference type="NCBI Taxonomy" id="6269"/>
    <lineage>
        <taxon>Eukaryota</taxon>
        <taxon>Metazoa</taxon>
        <taxon>Ecdysozoa</taxon>
        <taxon>Nematoda</taxon>
        <taxon>Chromadorea</taxon>
        <taxon>Rhabditida</taxon>
        <taxon>Spirurina</taxon>
        <taxon>Ascaridomorpha</taxon>
        <taxon>Ascaridoidea</taxon>
        <taxon>Anisakidae</taxon>
        <taxon>Anisakis</taxon>
        <taxon>Anisakis simplex complex</taxon>
    </lineage>
</organism>
<accession>A0A0M3JFC3</accession>
<dbReference type="SUPFAM" id="SSF63737">
    <property type="entry name" value="Leukotriene A4 hydrolase N-terminal domain"/>
    <property type="match status" value="1"/>
</dbReference>
<name>A0A0M3JFC3_ANISI</name>
<dbReference type="Gene3D" id="2.60.40.1730">
    <property type="entry name" value="tricorn interacting facor f3 domain"/>
    <property type="match status" value="1"/>
</dbReference>
<dbReference type="WBParaSite" id="ASIM_0000632301-mRNA-1">
    <property type="protein sequence ID" value="ASIM_0000632301-mRNA-1"/>
    <property type="gene ID" value="ASIM_0000632301"/>
</dbReference>
<reference evidence="1" key="1">
    <citation type="submission" date="2017-02" db="UniProtKB">
        <authorList>
            <consortium name="WormBaseParasite"/>
        </authorList>
    </citation>
    <scope>IDENTIFICATION</scope>
</reference>
<dbReference type="InterPro" id="IPR042097">
    <property type="entry name" value="Aminopeptidase_N-like_N_sf"/>
</dbReference>
<evidence type="ECO:0000313" key="1">
    <source>
        <dbReference type="WBParaSite" id="ASIM_0000632301-mRNA-1"/>
    </source>
</evidence>
<dbReference type="AlphaFoldDB" id="A0A0M3JFC3"/>
<proteinExistence type="predicted"/>
<sequence length="74" mass="8121">LSTSSANTPIIAATKMVADKFEKLPELAKPVHYTLTLKPDLEKFTFDGSETVDIQVLLNFFVSRSCLDGGTDLM</sequence>
<protein>
    <submittedName>
        <fullName evidence="1">Peptidase_M1 domain-containing protein</fullName>
    </submittedName>
</protein>